<dbReference type="SUPFAM" id="SSF49464">
    <property type="entry name" value="Carboxypeptidase regulatory domain-like"/>
    <property type="match status" value="1"/>
</dbReference>
<proteinExistence type="predicted"/>
<dbReference type="Gene3D" id="2.60.40.1120">
    <property type="entry name" value="Carboxypeptidase-like, regulatory domain"/>
    <property type="match status" value="1"/>
</dbReference>
<evidence type="ECO:0000313" key="1">
    <source>
        <dbReference type="EMBL" id="SUZ56794.1"/>
    </source>
</evidence>
<gene>
    <name evidence="1" type="ORF">METZ01_LOCUS9648</name>
</gene>
<evidence type="ECO:0008006" key="2">
    <source>
        <dbReference type="Google" id="ProtNLM"/>
    </source>
</evidence>
<dbReference type="InterPro" id="IPR008969">
    <property type="entry name" value="CarboxyPept-like_regulatory"/>
</dbReference>
<dbReference type="Pfam" id="PF13620">
    <property type="entry name" value="CarboxypepD_reg"/>
    <property type="match status" value="1"/>
</dbReference>
<accession>A0A381NRP9</accession>
<dbReference type="AlphaFoldDB" id="A0A381NRP9"/>
<organism evidence="1">
    <name type="scientific">marine metagenome</name>
    <dbReference type="NCBI Taxonomy" id="408172"/>
    <lineage>
        <taxon>unclassified sequences</taxon>
        <taxon>metagenomes</taxon>
        <taxon>ecological metagenomes</taxon>
    </lineage>
</organism>
<sequence length="320" mass="35817">MAILVLATAVPIPVLAQGVVVQGRVFQFGSRAVIPNATVDLEGQGAMLTTAGGTFRFEDVEPGEYTLRVEALGFSPESRVIEVDSTTTVPVLVPLRIAPLAVDSLVVELRRIDIKGRVRDAALDLLLVNAEVLTNQVAGSLTDAHGRFTLKDVLEGVPVRVVVRPFGYLRVDTTFVPDEDETYVFEPVPDPWVEEMIEAQIDKIEERSAGIGAIGRTPMNRERLVFYSGTFSLLEALEVEYRNREMGEIGCIIIDEKREDFLPADHFLQILLPEELERVELLFDGQMLRIYTREFMQYMFDSELELRTPVFVDVSPPFCL</sequence>
<reference evidence="1" key="1">
    <citation type="submission" date="2018-05" db="EMBL/GenBank/DDBJ databases">
        <authorList>
            <person name="Lanie J.A."/>
            <person name="Ng W.-L."/>
            <person name="Kazmierczak K.M."/>
            <person name="Andrzejewski T.M."/>
            <person name="Davidsen T.M."/>
            <person name="Wayne K.J."/>
            <person name="Tettelin H."/>
            <person name="Glass J.I."/>
            <person name="Rusch D."/>
            <person name="Podicherti R."/>
            <person name="Tsui H.-C.T."/>
            <person name="Winkler M.E."/>
        </authorList>
    </citation>
    <scope>NUCLEOTIDE SEQUENCE</scope>
</reference>
<dbReference type="SUPFAM" id="SSF49452">
    <property type="entry name" value="Starch-binding domain-like"/>
    <property type="match status" value="1"/>
</dbReference>
<dbReference type="EMBL" id="UINC01000523">
    <property type="protein sequence ID" value="SUZ56794.1"/>
    <property type="molecule type" value="Genomic_DNA"/>
</dbReference>
<protein>
    <recommendedName>
        <fullName evidence="2">Carboxypeptidase-like regulatory domain-containing protein</fullName>
    </recommendedName>
</protein>
<name>A0A381NRP9_9ZZZZ</name>
<dbReference type="InterPro" id="IPR013784">
    <property type="entry name" value="Carb-bd-like_fold"/>
</dbReference>
<dbReference type="GO" id="GO:0030246">
    <property type="term" value="F:carbohydrate binding"/>
    <property type="evidence" value="ECO:0007669"/>
    <property type="project" value="InterPro"/>
</dbReference>